<feature type="compositionally biased region" description="Basic and acidic residues" evidence="1">
    <location>
        <begin position="87"/>
        <end position="123"/>
    </location>
</feature>
<evidence type="ECO:0000313" key="2">
    <source>
        <dbReference type="EMBL" id="RCV25516.1"/>
    </source>
</evidence>
<sequence length="146" mass="17051">MGGGIPWRGQEGAELGESEEGRRSHLRQELPDQLLRGWVHVRRITLVLRGRWQWAGSWEGTTSGVPVPMCFCGDPCKWEAEKKETMEKRRREEAAEKEHKEEDERRRVAANREEREKKLEHARQAKAAIEENPDALRKGKWPRCTQ</sequence>
<dbReference type="AlphaFoldDB" id="A0A368R5N4"/>
<protein>
    <submittedName>
        <fullName evidence="2">Uncharacterized protein</fullName>
    </submittedName>
</protein>
<feature type="region of interest" description="Disordered" evidence="1">
    <location>
        <begin position="87"/>
        <end position="146"/>
    </location>
</feature>
<proteinExistence type="predicted"/>
<reference evidence="2" key="1">
    <citation type="journal article" date="2012" name="Nat. Biotechnol.">
        <title>Reference genome sequence of the model plant Setaria.</title>
        <authorList>
            <person name="Bennetzen J.L."/>
            <person name="Schmutz J."/>
            <person name="Wang H."/>
            <person name="Percifield R."/>
            <person name="Hawkins J."/>
            <person name="Pontaroli A.C."/>
            <person name="Estep M."/>
            <person name="Feng L."/>
            <person name="Vaughn J.N."/>
            <person name="Grimwood J."/>
            <person name="Jenkins J."/>
            <person name="Barry K."/>
            <person name="Lindquist E."/>
            <person name="Hellsten U."/>
            <person name="Deshpande S."/>
            <person name="Wang X."/>
            <person name="Wu X."/>
            <person name="Mitros T."/>
            <person name="Triplett J."/>
            <person name="Yang X."/>
            <person name="Ye C.Y."/>
            <person name="Mauro-Herrera M."/>
            <person name="Wang L."/>
            <person name="Li P."/>
            <person name="Sharma M."/>
            <person name="Sharma R."/>
            <person name="Ronald P.C."/>
            <person name="Panaud O."/>
            <person name="Kellogg E.A."/>
            <person name="Brutnell T.P."/>
            <person name="Doust A.N."/>
            <person name="Tuskan G.A."/>
            <person name="Rokhsar D."/>
            <person name="Devos K.M."/>
        </authorList>
    </citation>
    <scope>NUCLEOTIDE SEQUENCE [LARGE SCALE GENOMIC DNA]</scope>
    <source>
        <strain evidence="2">Yugu1</strain>
    </source>
</reference>
<feature type="region of interest" description="Disordered" evidence="1">
    <location>
        <begin position="1"/>
        <end position="24"/>
    </location>
</feature>
<dbReference type="EMBL" id="CM003532">
    <property type="protein sequence ID" value="RCV25516.1"/>
    <property type="molecule type" value="Genomic_DNA"/>
</dbReference>
<reference evidence="2" key="2">
    <citation type="submission" date="2015-07" db="EMBL/GenBank/DDBJ databases">
        <authorList>
            <person name="Noorani M."/>
        </authorList>
    </citation>
    <scope>NUCLEOTIDE SEQUENCE</scope>
    <source>
        <strain evidence="2">Yugu1</strain>
    </source>
</reference>
<dbReference type="PANTHER" id="PTHR48170:SF1">
    <property type="entry name" value="ZINC FINGER GRF-TYPE DOMAIN-CONTAINING PROTEIN"/>
    <property type="match status" value="1"/>
</dbReference>
<name>A0A368R5N4_SETIT</name>
<gene>
    <name evidence="2" type="ORF">SETIT_5G173000v2</name>
</gene>
<dbReference type="PANTHER" id="PTHR48170">
    <property type="entry name" value="ZINC FINGER GRF-TYPE DOMAIN-CONTAINING PROTEIN"/>
    <property type="match status" value="1"/>
</dbReference>
<evidence type="ECO:0000256" key="1">
    <source>
        <dbReference type="SAM" id="MobiDB-lite"/>
    </source>
</evidence>
<dbReference type="OrthoDB" id="10588513at2759"/>
<accession>A0A368R5N4</accession>
<organism evidence="2">
    <name type="scientific">Setaria italica</name>
    <name type="common">Foxtail millet</name>
    <name type="synonym">Panicum italicum</name>
    <dbReference type="NCBI Taxonomy" id="4555"/>
    <lineage>
        <taxon>Eukaryota</taxon>
        <taxon>Viridiplantae</taxon>
        <taxon>Streptophyta</taxon>
        <taxon>Embryophyta</taxon>
        <taxon>Tracheophyta</taxon>
        <taxon>Spermatophyta</taxon>
        <taxon>Magnoliopsida</taxon>
        <taxon>Liliopsida</taxon>
        <taxon>Poales</taxon>
        <taxon>Poaceae</taxon>
        <taxon>PACMAD clade</taxon>
        <taxon>Panicoideae</taxon>
        <taxon>Panicodae</taxon>
        <taxon>Paniceae</taxon>
        <taxon>Cenchrinae</taxon>
        <taxon>Setaria</taxon>
    </lineage>
</organism>